<name>A0AAV4UNV9_9ARAC</name>
<sequence>MIYYALFLLLSRKNCKIYADSDNAVFRLKRETIKSFSRKQSDRNIGSTEDGIEYSYIAAMCANRKSTDNPKGASLMLDE</sequence>
<protein>
    <submittedName>
        <fullName evidence="1">Uncharacterized protein</fullName>
    </submittedName>
</protein>
<dbReference type="EMBL" id="BPLQ01011672">
    <property type="protein sequence ID" value="GIY59541.1"/>
    <property type="molecule type" value="Genomic_DNA"/>
</dbReference>
<evidence type="ECO:0000313" key="2">
    <source>
        <dbReference type="Proteomes" id="UP001054837"/>
    </source>
</evidence>
<dbReference type="Proteomes" id="UP001054837">
    <property type="component" value="Unassembled WGS sequence"/>
</dbReference>
<accession>A0AAV4UNV9</accession>
<reference evidence="1 2" key="1">
    <citation type="submission" date="2021-06" db="EMBL/GenBank/DDBJ databases">
        <title>Caerostris darwini draft genome.</title>
        <authorList>
            <person name="Kono N."/>
            <person name="Arakawa K."/>
        </authorList>
    </citation>
    <scope>NUCLEOTIDE SEQUENCE [LARGE SCALE GENOMIC DNA]</scope>
</reference>
<dbReference type="AlphaFoldDB" id="A0AAV4UNV9"/>
<evidence type="ECO:0000313" key="1">
    <source>
        <dbReference type="EMBL" id="GIY59541.1"/>
    </source>
</evidence>
<keyword evidence="2" id="KW-1185">Reference proteome</keyword>
<organism evidence="1 2">
    <name type="scientific">Caerostris darwini</name>
    <dbReference type="NCBI Taxonomy" id="1538125"/>
    <lineage>
        <taxon>Eukaryota</taxon>
        <taxon>Metazoa</taxon>
        <taxon>Ecdysozoa</taxon>
        <taxon>Arthropoda</taxon>
        <taxon>Chelicerata</taxon>
        <taxon>Arachnida</taxon>
        <taxon>Araneae</taxon>
        <taxon>Araneomorphae</taxon>
        <taxon>Entelegynae</taxon>
        <taxon>Araneoidea</taxon>
        <taxon>Araneidae</taxon>
        <taxon>Caerostris</taxon>
    </lineage>
</organism>
<gene>
    <name evidence="1" type="ORF">CDAR_558411</name>
</gene>
<proteinExistence type="predicted"/>
<comment type="caution">
    <text evidence="1">The sequence shown here is derived from an EMBL/GenBank/DDBJ whole genome shotgun (WGS) entry which is preliminary data.</text>
</comment>